<dbReference type="Pfam" id="PF01756">
    <property type="entry name" value="ACOX"/>
    <property type="match status" value="1"/>
</dbReference>
<evidence type="ECO:0000259" key="18">
    <source>
        <dbReference type="Pfam" id="PF22924"/>
    </source>
</evidence>
<evidence type="ECO:0000256" key="1">
    <source>
        <dbReference type="ARBA" id="ARBA00001974"/>
    </source>
</evidence>
<dbReference type="InterPro" id="IPR009100">
    <property type="entry name" value="AcylCoA_DH/oxidase_NM_dom_sf"/>
</dbReference>
<accession>A0A914BYP3</accession>
<dbReference type="PANTHER" id="PTHR10909">
    <property type="entry name" value="ELECTRON TRANSPORT OXIDOREDUCTASE"/>
    <property type="match status" value="1"/>
</dbReference>
<evidence type="ECO:0000256" key="12">
    <source>
        <dbReference type="ARBA" id="ARBA00023140"/>
    </source>
</evidence>
<keyword evidence="10" id="KW-0560">Oxidoreductase</keyword>
<comment type="subcellular location">
    <subcellularLocation>
        <location evidence="2">Peroxisome</location>
    </subcellularLocation>
</comment>
<dbReference type="InterPro" id="IPR012258">
    <property type="entry name" value="Acyl-CoA_oxidase"/>
</dbReference>
<feature type="binding site" evidence="15">
    <location>
        <position position="149"/>
    </location>
    <ligand>
        <name>FAD</name>
        <dbReference type="ChEBI" id="CHEBI:57692"/>
    </ligand>
</feature>
<reference evidence="20" key="1">
    <citation type="submission" date="2022-11" db="UniProtKB">
        <authorList>
            <consortium name="WormBaseParasite"/>
        </authorList>
    </citation>
    <scope>IDENTIFICATION</scope>
</reference>
<evidence type="ECO:0000256" key="3">
    <source>
        <dbReference type="ARBA" id="ARBA00004846"/>
    </source>
</evidence>
<comment type="similarity">
    <text evidence="4 13">Belongs to the acyl-CoA oxidase family.</text>
</comment>
<sequence>MNHQIKKDDNPDLIEERSKATFDTDAFGAFIWGGYNNLKRRREIARYYEDHKELHDTVPIAFMTREEKLENAYRKASIFENHIKKACDVNNPEEVRYFNWLVYHIDGHPTSVHSIMGFPTIINQSDKEQQERWLQSGENREYLATYAQTELGTNIKKLETTATYDQKTEEFILNSPTVTSLKWWPGNMGHSHNVAIVMAQLWINNKCYGPHPFFVQIRDPKTHKPLPGITVGDIGPKFGLNTTDNGFLKLDHVFPNGTYVPPVHDKIAYSSMMLVRAIITPLMGENLCIGATIAIRYSAIRRQGEIKPGDGEVQILDYQTQQHRLFPQLARGIAFLLAGRNTYNFCNNVLKDIKNGDVSLLADLHAILCGLKAISSYQAELGLEQCRMACGGHGYSAASGFPLLNSNQFNGVTVEGDNLVLLLQVARYLMKRAKEIRYEIRYGQQPSKPNEIYDYLFDDAPKKCLIDQAYVPNYKNVLESFEYLSKKLTLQAYDKLEQLKQRGRTSEVAWNECSVELCKAARAHIRTFLARTFINEVNQVNGLPLLTVLKDLLQLYLFYEVKECMAGLMEDGYMLGQQLHYVKKNIYEALSKIRPNAVSIVDSFDFTDRELNSVLGRRDGHVYENLLKWAQASPLNKHDVLPFHHKYLGRMMEEARQKSRL</sequence>
<keyword evidence="11" id="KW-0443">Lipid metabolism</keyword>
<dbReference type="WBParaSite" id="ACRNAN_Path_1300.g5096.t1">
    <property type="protein sequence ID" value="ACRNAN_Path_1300.g5096.t1"/>
    <property type="gene ID" value="ACRNAN_Path_1300.g5096"/>
</dbReference>
<comment type="cofactor">
    <cofactor evidence="1">
        <name>FAD</name>
        <dbReference type="ChEBI" id="CHEBI:57692"/>
    </cofactor>
</comment>
<keyword evidence="6" id="KW-0547">Nucleotide-binding</keyword>
<dbReference type="PANTHER" id="PTHR10909:SF250">
    <property type="entry name" value="PEROXISOMAL ACYL-COENZYME A OXIDASE 1"/>
    <property type="match status" value="1"/>
</dbReference>
<dbReference type="GO" id="GO:0005777">
    <property type="term" value="C:peroxisome"/>
    <property type="evidence" value="ECO:0007669"/>
    <property type="project" value="UniProtKB-SubCell"/>
</dbReference>
<feature type="domain" description="Acyl-CoA oxidase C-terminal" evidence="16">
    <location>
        <begin position="474"/>
        <end position="652"/>
    </location>
</feature>
<name>A0A914BYP3_9BILA</name>
<evidence type="ECO:0000313" key="20">
    <source>
        <dbReference type="WBParaSite" id="ACRNAN_Path_1300.g5096.t1"/>
    </source>
</evidence>
<comment type="pathway">
    <text evidence="3">Lipid metabolism; peroxisomal fatty acid beta-oxidation.</text>
</comment>
<dbReference type="AlphaFoldDB" id="A0A914BYP3"/>
<evidence type="ECO:0000256" key="8">
    <source>
        <dbReference type="ARBA" id="ARBA00022832"/>
    </source>
</evidence>
<evidence type="ECO:0000256" key="13">
    <source>
        <dbReference type="PIRNR" id="PIRNR000168"/>
    </source>
</evidence>
<dbReference type="GO" id="GO:0003997">
    <property type="term" value="F:acyl-CoA oxidase activity"/>
    <property type="evidence" value="ECO:0007669"/>
    <property type="project" value="InterPro"/>
</dbReference>
<evidence type="ECO:0000313" key="19">
    <source>
        <dbReference type="Proteomes" id="UP000887540"/>
    </source>
</evidence>
<evidence type="ECO:0000256" key="14">
    <source>
        <dbReference type="PIRSR" id="PIRSR000168-1"/>
    </source>
</evidence>
<feature type="domain" description="Acyl-CoA oxidase C-alpha1" evidence="18">
    <location>
        <begin position="269"/>
        <end position="430"/>
    </location>
</feature>
<evidence type="ECO:0000256" key="2">
    <source>
        <dbReference type="ARBA" id="ARBA00004275"/>
    </source>
</evidence>
<keyword evidence="7 13" id="KW-0274">FAD</keyword>
<dbReference type="FunFam" id="1.20.140.10:FF:000005">
    <property type="entry name" value="Acyl-coenzyme A oxidase"/>
    <property type="match status" value="1"/>
</dbReference>
<organism evidence="19 20">
    <name type="scientific">Acrobeloides nanus</name>
    <dbReference type="NCBI Taxonomy" id="290746"/>
    <lineage>
        <taxon>Eukaryota</taxon>
        <taxon>Metazoa</taxon>
        <taxon>Ecdysozoa</taxon>
        <taxon>Nematoda</taxon>
        <taxon>Chromadorea</taxon>
        <taxon>Rhabditida</taxon>
        <taxon>Tylenchina</taxon>
        <taxon>Cephalobomorpha</taxon>
        <taxon>Cephaloboidea</taxon>
        <taxon>Cephalobidae</taxon>
        <taxon>Acrobeloides</taxon>
    </lineage>
</organism>
<evidence type="ECO:0000259" key="17">
    <source>
        <dbReference type="Pfam" id="PF14749"/>
    </source>
</evidence>
<dbReference type="InterPro" id="IPR002655">
    <property type="entry name" value="Acyl-CoA_oxidase_C"/>
</dbReference>
<evidence type="ECO:0000256" key="6">
    <source>
        <dbReference type="ARBA" id="ARBA00022741"/>
    </source>
</evidence>
<dbReference type="GO" id="GO:0033540">
    <property type="term" value="P:fatty acid beta-oxidation using acyl-CoA oxidase"/>
    <property type="evidence" value="ECO:0007669"/>
    <property type="project" value="TreeGrafter"/>
</dbReference>
<evidence type="ECO:0000256" key="9">
    <source>
        <dbReference type="ARBA" id="ARBA00022840"/>
    </source>
</evidence>
<evidence type="ECO:0000256" key="10">
    <source>
        <dbReference type="ARBA" id="ARBA00023002"/>
    </source>
</evidence>
<dbReference type="SUPFAM" id="SSF56645">
    <property type="entry name" value="Acyl-CoA dehydrogenase NM domain-like"/>
    <property type="match status" value="1"/>
</dbReference>
<keyword evidence="9" id="KW-0067">ATP-binding</keyword>
<dbReference type="FunFam" id="1.20.140.10:FF:000013">
    <property type="entry name" value="Acyl-coenzyme A oxidase"/>
    <property type="match status" value="1"/>
</dbReference>
<dbReference type="InterPro" id="IPR029320">
    <property type="entry name" value="Acyl-CoA_ox_N"/>
</dbReference>
<evidence type="ECO:0000256" key="15">
    <source>
        <dbReference type="PIRSR" id="PIRSR000168-2"/>
    </source>
</evidence>
<dbReference type="GO" id="GO:0071949">
    <property type="term" value="F:FAD binding"/>
    <property type="evidence" value="ECO:0007669"/>
    <property type="project" value="InterPro"/>
</dbReference>
<keyword evidence="12" id="KW-0576">Peroxisome</keyword>
<dbReference type="Proteomes" id="UP000887540">
    <property type="component" value="Unplaced"/>
</dbReference>
<evidence type="ECO:0000259" key="16">
    <source>
        <dbReference type="Pfam" id="PF01756"/>
    </source>
</evidence>
<evidence type="ECO:0000256" key="11">
    <source>
        <dbReference type="ARBA" id="ARBA00023098"/>
    </source>
</evidence>
<dbReference type="GO" id="GO:0005504">
    <property type="term" value="F:fatty acid binding"/>
    <property type="evidence" value="ECO:0007669"/>
    <property type="project" value="TreeGrafter"/>
</dbReference>
<feature type="active site" description="Proton acceptor" evidence="14">
    <location>
        <position position="415"/>
    </location>
</feature>
<dbReference type="Pfam" id="PF22924">
    <property type="entry name" value="ACOX_C_alpha1"/>
    <property type="match status" value="1"/>
</dbReference>
<keyword evidence="8" id="KW-0276">Fatty acid metabolism</keyword>
<dbReference type="InterPro" id="IPR037069">
    <property type="entry name" value="AcylCoA_DH/ox_N_sf"/>
</dbReference>
<dbReference type="Gene3D" id="2.40.110.10">
    <property type="entry name" value="Butyryl-CoA Dehydrogenase, subunit A, domain 2"/>
    <property type="match status" value="1"/>
</dbReference>
<dbReference type="InterPro" id="IPR036250">
    <property type="entry name" value="AcylCo_DH-like_C"/>
</dbReference>
<dbReference type="InterPro" id="IPR046373">
    <property type="entry name" value="Acyl-CoA_Oxase/DH_mid-dom_sf"/>
</dbReference>
<dbReference type="GO" id="GO:0005524">
    <property type="term" value="F:ATP binding"/>
    <property type="evidence" value="ECO:0007669"/>
    <property type="project" value="UniProtKB-KW"/>
</dbReference>
<protein>
    <recommendedName>
        <fullName evidence="13">Acyl-coenzyme A oxidase</fullName>
    </recommendedName>
</protein>
<keyword evidence="5 13" id="KW-0285">Flavoprotein</keyword>
<dbReference type="FunFam" id="2.40.110.10:FF:000003">
    <property type="entry name" value="Acyl-coenzyme A oxidase"/>
    <property type="match status" value="1"/>
</dbReference>
<dbReference type="Pfam" id="PF14749">
    <property type="entry name" value="Acyl-CoA_ox_N"/>
    <property type="match status" value="1"/>
</dbReference>
<proteinExistence type="inferred from homology"/>
<dbReference type="GO" id="GO:0055088">
    <property type="term" value="P:lipid homeostasis"/>
    <property type="evidence" value="ECO:0007669"/>
    <property type="project" value="TreeGrafter"/>
</dbReference>
<evidence type="ECO:0000256" key="5">
    <source>
        <dbReference type="ARBA" id="ARBA00022630"/>
    </source>
</evidence>
<feature type="domain" description="Acyl-coenzyme A oxidase N-terminal" evidence="17">
    <location>
        <begin position="23"/>
        <end position="142"/>
    </location>
</feature>
<dbReference type="PIRSF" id="PIRSF000168">
    <property type="entry name" value="Acyl-CoA_oxidase"/>
    <property type="match status" value="1"/>
</dbReference>
<dbReference type="InterPro" id="IPR055060">
    <property type="entry name" value="ACOX_C_alpha1"/>
</dbReference>
<dbReference type="Gene3D" id="1.20.140.10">
    <property type="entry name" value="Butyryl-CoA Dehydrogenase, subunit A, domain 3"/>
    <property type="match status" value="2"/>
</dbReference>
<feature type="binding site" evidence="15">
    <location>
        <position position="186"/>
    </location>
    <ligand>
        <name>FAD</name>
        <dbReference type="ChEBI" id="CHEBI:57692"/>
    </ligand>
</feature>
<evidence type="ECO:0000256" key="4">
    <source>
        <dbReference type="ARBA" id="ARBA00006288"/>
    </source>
</evidence>
<evidence type="ECO:0000256" key="7">
    <source>
        <dbReference type="ARBA" id="ARBA00022827"/>
    </source>
</evidence>
<dbReference type="Gene3D" id="1.10.540.10">
    <property type="entry name" value="Acyl-CoA dehydrogenase/oxidase, N-terminal domain"/>
    <property type="match status" value="1"/>
</dbReference>
<keyword evidence="19" id="KW-1185">Reference proteome</keyword>
<dbReference type="SUPFAM" id="SSF47203">
    <property type="entry name" value="Acyl-CoA dehydrogenase C-terminal domain-like"/>
    <property type="match status" value="2"/>
</dbReference>